<dbReference type="AGR" id="WB:WBGene00008178"/>
<evidence type="ECO:0000256" key="1">
    <source>
        <dbReference type="SAM" id="Phobius"/>
    </source>
</evidence>
<name>A0A061ADP6_CAEEL</name>
<dbReference type="InParanoid" id="A0A061ADP6"/>
<keyword evidence="3" id="KW-1185">Reference proteome</keyword>
<reference evidence="2 3" key="1">
    <citation type="journal article" date="1998" name="Science">
        <title>Genome sequence of the nematode C. elegans: a platform for investigating biology.</title>
        <authorList>
            <consortium name="The C. elegans sequencing consortium"/>
            <person name="Sulson J.E."/>
            <person name="Waterston R."/>
        </authorList>
    </citation>
    <scope>NUCLEOTIDE SEQUENCE [LARGE SCALE GENOMIC DNA]</scope>
    <source>
        <strain evidence="2 3">Bristol N2</strain>
    </source>
</reference>
<dbReference type="OMA" id="VHERIRM"/>
<dbReference type="Proteomes" id="UP000001940">
    <property type="component" value="Chromosome IV"/>
</dbReference>
<dbReference type="KEGG" id="cel:CELE_C48D1.5"/>
<dbReference type="EMBL" id="BX284604">
    <property type="protein sequence ID" value="CDR32626.1"/>
    <property type="molecule type" value="Genomic_DNA"/>
</dbReference>
<accession>A0A061ADP6</accession>
<dbReference type="Bgee" id="WBGene00008178">
    <property type="expression patterns" value="Expressed in embryo and 3 other cell types or tissues"/>
</dbReference>
<evidence type="ECO:0000313" key="2">
    <source>
        <dbReference type="EMBL" id="CDR32626.1"/>
    </source>
</evidence>
<evidence type="ECO:0000313" key="3">
    <source>
        <dbReference type="Proteomes" id="UP000001940"/>
    </source>
</evidence>
<protein>
    <submittedName>
        <fullName evidence="2">Glycoprotein</fullName>
    </submittedName>
</protein>
<gene>
    <name evidence="2 4" type="ORF">C48D1.5</name>
    <name evidence="2" type="ORF">CELE_C48D1.5</name>
</gene>
<dbReference type="FunCoup" id="A0A061ADP6">
    <property type="interactions" value="820"/>
</dbReference>
<proteinExistence type="predicted"/>
<keyword evidence="1" id="KW-1133">Transmembrane helix</keyword>
<dbReference type="WormBase" id="C48D1.5c">
    <property type="protein sequence ID" value="CE49891"/>
    <property type="gene ID" value="WBGene00008178"/>
</dbReference>
<keyword evidence="1" id="KW-0472">Membrane</keyword>
<dbReference type="RefSeq" id="NP_001293871.1">
    <property type="nucleotide sequence ID" value="NM_001306942.4"/>
</dbReference>
<dbReference type="CTD" id="3564995"/>
<dbReference type="GeneID" id="3564995"/>
<sequence length="286" mass="32635">MKIGSILIYIYLYYILFIPVCSEDIKIISIENPIYNSRHCELIEMRAGHVYDPLIDHLLEDGCRYPVRQTFLEREFIEVVYGNVTGYVSGRIQTIVEDGFLDWDNFKQRHLEIPYEFPEVNGYIFVEDLSPICSKNGILFLRICFSKNPTRKFGTPDVFLTADGALFQFETDGHVISSSSCTFSGIFGRCKAKSTAMIFLNGNILKISSSSSPIILYSSWTLFGVIGFIIISFFLILLVVLSCIRIRKNTGIHKNRENVPNLIPDKLSLSHPNIPFIDEDSIIFDI</sequence>
<evidence type="ECO:0000313" key="4">
    <source>
        <dbReference type="WormBase" id="C48D1.5c"/>
    </source>
</evidence>
<organism evidence="2 3">
    <name type="scientific">Caenorhabditis elegans</name>
    <dbReference type="NCBI Taxonomy" id="6239"/>
    <lineage>
        <taxon>Eukaryota</taxon>
        <taxon>Metazoa</taxon>
        <taxon>Ecdysozoa</taxon>
        <taxon>Nematoda</taxon>
        <taxon>Chromadorea</taxon>
        <taxon>Rhabditida</taxon>
        <taxon>Rhabditina</taxon>
        <taxon>Rhabditomorpha</taxon>
        <taxon>Rhabditoidea</taxon>
        <taxon>Rhabditidae</taxon>
        <taxon>Peloderinae</taxon>
        <taxon>Caenorhabditis</taxon>
    </lineage>
</organism>
<keyword evidence="1" id="KW-0812">Transmembrane</keyword>
<dbReference type="ExpressionAtlas" id="A0A061ADP6">
    <property type="expression patterns" value="baseline"/>
</dbReference>
<dbReference type="AlphaFoldDB" id="A0A061ADP6"/>
<feature type="transmembrane region" description="Helical" evidence="1">
    <location>
        <begin position="220"/>
        <end position="244"/>
    </location>
</feature>
<dbReference type="OrthoDB" id="5870039at2759"/>